<dbReference type="PANTHER" id="PTHR37984">
    <property type="entry name" value="PROTEIN CBG26694"/>
    <property type="match status" value="1"/>
</dbReference>
<evidence type="ECO:0000256" key="5">
    <source>
        <dbReference type="ARBA" id="ARBA00022801"/>
    </source>
</evidence>
<dbReference type="PROSITE" id="PS50175">
    <property type="entry name" value="ASP_PROT_RETROV"/>
    <property type="match status" value="1"/>
</dbReference>
<organism evidence="7 8">
    <name type="scientific">Araneus ventricosus</name>
    <name type="common">Orbweaver spider</name>
    <name type="synonym">Epeira ventricosa</name>
    <dbReference type="NCBI Taxonomy" id="182803"/>
    <lineage>
        <taxon>Eukaryota</taxon>
        <taxon>Metazoa</taxon>
        <taxon>Ecdysozoa</taxon>
        <taxon>Arthropoda</taxon>
        <taxon>Chelicerata</taxon>
        <taxon>Arachnida</taxon>
        <taxon>Araneae</taxon>
        <taxon>Araneomorphae</taxon>
        <taxon>Entelegynae</taxon>
        <taxon>Araneoidea</taxon>
        <taxon>Araneidae</taxon>
        <taxon>Araneus</taxon>
    </lineage>
</organism>
<name>A0A4Y2AH00_ARAVE</name>
<sequence length="266" mass="30494">MSTPNEKFREVEMETKLKLCPAKNAICNACKKKGHCSRVCRSHIKVNALTEENISSSYLGNLKNSSSENKWRINVLVDNKLLNFEIDTGADLTVISQKIFQSVWGNKKKLQASNKQIFGPDENKLKVLGQFQAELQNGKQYFIRNIYVVSNLHVSLLSCADCEKLNLISRVNEMKAKFDPKLEFPKLFTGIGKIEKSLPATDKRLSEIWQAQQEDEVCIQLINFVQKSWPEKSALPTHLSRYWEYRHSINIQGGLLMMNARLYLNP</sequence>
<keyword evidence="1" id="KW-0808">Transferase</keyword>
<accession>A0A4Y2AH00</accession>
<keyword evidence="3" id="KW-0540">Nuclease</keyword>
<dbReference type="Proteomes" id="UP000499080">
    <property type="component" value="Unassembled WGS sequence"/>
</dbReference>
<dbReference type="InterPro" id="IPR018061">
    <property type="entry name" value="Retropepsins"/>
</dbReference>
<evidence type="ECO:0000256" key="4">
    <source>
        <dbReference type="ARBA" id="ARBA00022759"/>
    </source>
</evidence>
<dbReference type="Pfam" id="PF00077">
    <property type="entry name" value="RVP"/>
    <property type="match status" value="1"/>
</dbReference>
<dbReference type="EMBL" id="BGPR01000018">
    <property type="protein sequence ID" value="GBL79141.1"/>
    <property type="molecule type" value="Genomic_DNA"/>
</dbReference>
<dbReference type="Gene3D" id="2.40.70.10">
    <property type="entry name" value="Acid Proteases"/>
    <property type="match status" value="1"/>
</dbReference>
<evidence type="ECO:0000256" key="2">
    <source>
        <dbReference type="ARBA" id="ARBA00022695"/>
    </source>
</evidence>
<dbReference type="AlphaFoldDB" id="A0A4Y2AH00"/>
<dbReference type="GO" id="GO:0016779">
    <property type="term" value="F:nucleotidyltransferase activity"/>
    <property type="evidence" value="ECO:0007669"/>
    <property type="project" value="UniProtKB-KW"/>
</dbReference>
<proteinExistence type="predicted"/>
<reference evidence="7 8" key="1">
    <citation type="journal article" date="2019" name="Sci. Rep.">
        <title>Orb-weaving spider Araneus ventricosus genome elucidates the spidroin gene catalogue.</title>
        <authorList>
            <person name="Kono N."/>
            <person name="Nakamura H."/>
            <person name="Ohtoshi R."/>
            <person name="Moran D.A.P."/>
            <person name="Shinohara A."/>
            <person name="Yoshida Y."/>
            <person name="Fujiwara M."/>
            <person name="Mori M."/>
            <person name="Tomita M."/>
            <person name="Arakawa K."/>
        </authorList>
    </citation>
    <scope>NUCLEOTIDE SEQUENCE [LARGE SCALE GENOMIC DNA]</scope>
</reference>
<dbReference type="GO" id="GO:0004190">
    <property type="term" value="F:aspartic-type endopeptidase activity"/>
    <property type="evidence" value="ECO:0007669"/>
    <property type="project" value="InterPro"/>
</dbReference>
<keyword evidence="8" id="KW-1185">Reference proteome</keyword>
<dbReference type="SUPFAM" id="SSF50630">
    <property type="entry name" value="Acid proteases"/>
    <property type="match status" value="1"/>
</dbReference>
<feature type="domain" description="Peptidase A2" evidence="6">
    <location>
        <begin position="82"/>
        <end position="119"/>
    </location>
</feature>
<evidence type="ECO:0000313" key="8">
    <source>
        <dbReference type="Proteomes" id="UP000499080"/>
    </source>
</evidence>
<dbReference type="InterPro" id="IPR050951">
    <property type="entry name" value="Retrovirus_Pol_polyprotein"/>
</dbReference>
<evidence type="ECO:0000313" key="7">
    <source>
        <dbReference type="EMBL" id="GBL79141.1"/>
    </source>
</evidence>
<dbReference type="GO" id="GO:0006508">
    <property type="term" value="P:proteolysis"/>
    <property type="evidence" value="ECO:0007669"/>
    <property type="project" value="InterPro"/>
</dbReference>
<evidence type="ECO:0000256" key="3">
    <source>
        <dbReference type="ARBA" id="ARBA00022722"/>
    </source>
</evidence>
<keyword evidence="4" id="KW-0255">Endonuclease</keyword>
<evidence type="ECO:0000259" key="6">
    <source>
        <dbReference type="PROSITE" id="PS50175"/>
    </source>
</evidence>
<dbReference type="GO" id="GO:0004519">
    <property type="term" value="F:endonuclease activity"/>
    <property type="evidence" value="ECO:0007669"/>
    <property type="project" value="UniProtKB-KW"/>
</dbReference>
<keyword evidence="2" id="KW-0548">Nucleotidyltransferase</keyword>
<dbReference type="InterPro" id="IPR001995">
    <property type="entry name" value="Peptidase_A2_cat"/>
</dbReference>
<dbReference type="PANTHER" id="PTHR37984:SF5">
    <property type="entry name" value="PROTEIN NYNRIN-LIKE"/>
    <property type="match status" value="1"/>
</dbReference>
<keyword evidence="5" id="KW-0378">Hydrolase</keyword>
<protein>
    <recommendedName>
        <fullName evidence="6">Peptidase A2 domain-containing protein</fullName>
    </recommendedName>
</protein>
<gene>
    <name evidence="7" type="ORF">AVEN_92390_1</name>
</gene>
<comment type="caution">
    <text evidence="7">The sequence shown here is derived from an EMBL/GenBank/DDBJ whole genome shotgun (WGS) entry which is preliminary data.</text>
</comment>
<dbReference type="InterPro" id="IPR021109">
    <property type="entry name" value="Peptidase_aspartic_dom_sf"/>
</dbReference>
<dbReference type="OrthoDB" id="6434442at2759"/>
<evidence type="ECO:0000256" key="1">
    <source>
        <dbReference type="ARBA" id="ARBA00022679"/>
    </source>
</evidence>